<evidence type="ECO:0000313" key="2">
    <source>
        <dbReference type="EMBL" id="SKA44544.1"/>
    </source>
</evidence>
<name>A0A1T4TVT6_9BACT</name>
<reference evidence="3" key="1">
    <citation type="submission" date="2017-02" db="EMBL/GenBank/DDBJ databases">
        <authorList>
            <person name="Varghese N."/>
            <person name="Submissions S."/>
        </authorList>
    </citation>
    <scope>NUCLEOTIDE SEQUENCE [LARGE SCALE GENOMIC DNA]</scope>
    <source>
        <strain evidence="3">DSM 22224</strain>
    </source>
</reference>
<dbReference type="AlphaFoldDB" id="A0A1T4TVT6"/>
<gene>
    <name evidence="2" type="ORF">SAMN04488128_106434</name>
</gene>
<evidence type="ECO:0000256" key="1">
    <source>
        <dbReference type="SAM" id="MobiDB-lite"/>
    </source>
</evidence>
<feature type="region of interest" description="Disordered" evidence="1">
    <location>
        <begin position="1"/>
        <end position="54"/>
    </location>
</feature>
<feature type="compositionally biased region" description="Basic and acidic residues" evidence="1">
    <location>
        <begin position="36"/>
        <end position="46"/>
    </location>
</feature>
<proteinExistence type="predicted"/>
<evidence type="ECO:0000313" key="3">
    <source>
        <dbReference type="Proteomes" id="UP000190367"/>
    </source>
</evidence>
<protein>
    <submittedName>
        <fullName evidence="2">Uncharacterized protein</fullName>
    </submittedName>
</protein>
<dbReference type="STRING" id="634771.SAMN04488128_106434"/>
<dbReference type="EMBL" id="FUWZ01000006">
    <property type="protein sequence ID" value="SKA44544.1"/>
    <property type="molecule type" value="Genomic_DNA"/>
</dbReference>
<feature type="compositionally biased region" description="Basic residues" evidence="1">
    <location>
        <begin position="1"/>
        <end position="16"/>
    </location>
</feature>
<dbReference type="RefSeq" id="WP_168803821.1">
    <property type="nucleotide sequence ID" value="NZ_FUWZ01000006.1"/>
</dbReference>
<keyword evidence="3" id="KW-1185">Reference proteome</keyword>
<dbReference type="Proteomes" id="UP000190367">
    <property type="component" value="Unassembled WGS sequence"/>
</dbReference>
<feature type="compositionally biased region" description="Basic and acidic residues" evidence="1">
    <location>
        <begin position="17"/>
        <end position="26"/>
    </location>
</feature>
<accession>A0A1T4TVT6</accession>
<sequence>MKRNRQNKTAKMNRGRPHNEQDERMNHPTSEQNMQNREHPIDTSKKHGEHRKGK</sequence>
<organism evidence="2 3">
    <name type="scientific">Chitinophaga eiseniae</name>
    <dbReference type="NCBI Taxonomy" id="634771"/>
    <lineage>
        <taxon>Bacteria</taxon>
        <taxon>Pseudomonadati</taxon>
        <taxon>Bacteroidota</taxon>
        <taxon>Chitinophagia</taxon>
        <taxon>Chitinophagales</taxon>
        <taxon>Chitinophagaceae</taxon>
        <taxon>Chitinophaga</taxon>
    </lineage>
</organism>